<gene>
    <name evidence="2" type="ORF">EVAR_48381_1</name>
</gene>
<sequence>MPSKARLPRLRPRLEQAVEPEPILRRGPRTGRPNRRPEGTSLVVKGDETHSTFTCEGARGKEDKAAVASTPWRCRARPGTAGGQQSQGRLRVIRNRARDTPAPRTAPTPSVGAPARGLITNG</sequence>
<proteinExistence type="predicted"/>
<evidence type="ECO:0000313" key="3">
    <source>
        <dbReference type="Proteomes" id="UP000299102"/>
    </source>
</evidence>
<feature type="region of interest" description="Disordered" evidence="1">
    <location>
        <begin position="62"/>
        <end position="122"/>
    </location>
</feature>
<feature type="region of interest" description="Disordered" evidence="1">
    <location>
        <begin position="1"/>
        <end position="48"/>
    </location>
</feature>
<dbReference type="EMBL" id="BGZK01001714">
    <property type="protein sequence ID" value="GBP85044.1"/>
    <property type="molecule type" value="Genomic_DNA"/>
</dbReference>
<accession>A0A4C1ZD53</accession>
<feature type="compositionally biased region" description="Basic residues" evidence="1">
    <location>
        <begin position="1"/>
        <end position="11"/>
    </location>
</feature>
<comment type="caution">
    <text evidence="2">The sequence shown here is derived from an EMBL/GenBank/DDBJ whole genome shotgun (WGS) entry which is preliminary data.</text>
</comment>
<evidence type="ECO:0000313" key="2">
    <source>
        <dbReference type="EMBL" id="GBP85044.1"/>
    </source>
</evidence>
<reference evidence="2 3" key="1">
    <citation type="journal article" date="2019" name="Commun. Biol.">
        <title>The bagworm genome reveals a unique fibroin gene that provides high tensile strength.</title>
        <authorList>
            <person name="Kono N."/>
            <person name="Nakamura H."/>
            <person name="Ohtoshi R."/>
            <person name="Tomita M."/>
            <person name="Numata K."/>
            <person name="Arakawa K."/>
        </authorList>
    </citation>
    <scope>NUCLEOTIDE SEQUENCE [LARGE SCALE GENOMIC DNA]</scope>
</reference>
<name>A0A4C1ZD53_EUMVA</name>
<evidence type="ECO:0000256" key="1">
    <source>
        <dbReference type="SAM" id="MobiDB-lite"/>
    </source>
</evidence>
<protein>
    <submittedName>
        <fullName evidence="2">Uncharacterized protein</fullName>
    </submittedName>
</protein>
<keyword evidence="3" id="KW-1185">Reference proteome</keyword>
<organism evidence="2 3">
    <name type="scientific">Eumeta variegata</name>
    <name type="common">Bagworm moth</name>
    <name type="synonym">Eumeta japonica</name>
    <dbReference type="NCBI Taxonomy" id="151549"/>
    <lineage>
        <taxon>Eukaryota</taxon>
        <taxon>Metazoa</taxon>
        <taxon>Ecdysozoa</taxon>
        <taxon>Arthropoda</taxon>
        <taxon>Hexapoda</taxon>
        <taxon>Insecta</taxon>
        <taxon>Pterygota</taxon>
        <taxon>Neoptera</taxon>
        <taxon>Endopterygota</taxon>
        <taxon>Lepidoptera</taxon>
        <taxon>Glossata</taxon>
        <taxon>Ditrysia</taxon>
        <taxon>Tineoidea</taxon>
        <taxon>Psychidae</taxon>
        <taxon>Oiketicinae</taxon>
        <taxon>Eumeta</taxon>
    </lineage>
</organism>
<dbReference type="Proteomes" id="UP000299102">
    <property type="component" value="Unassembled WGS sequence"/>
</dbReference>
<dbReference type="AlphaFoldDB" id="A0A4C1ZD53"/>